<comment type="caution">
    <text evidence="1">The sequence shown here is derived from an EMBL/GenBank/DDBJ whole genome shotgun (WGS) entry which is preliminary data.</text>
</comment>
<evidence type="ECO:0000313" key="1">
    <source>
        <dbReference type="EMBL" id="CAG8495971.1"/>
    </source>
</evidence>
<dbReference type="AlphaFoldDB" id="A0A9N8ZHK2"/>
<name>A0A9N8ZHK2_9GLOM</name>
<proteinExistence type="predicted"/>
<reference evidence="1" key="1">
    <citation type="submission" date="2021-06" db="EMBL/GenBank/DDBJ databases">
        <authorList>
            <person name="Kallberg Y."/>
            <person name="Tangrot J."/>
            <person name="Rosling A."/>
        </authorList>
    </citation>
    <scope>NUCLEOTIDE SEQUENCE</scope>
    <source>
        <strain evidence="1">BR232B</strain>
    </source>
</reference>
<protein>
    <submittedName>
        <fullName evidence="1">2315_t:CDS:1</fullName>
    </submittedName>
</protein>
<gene>
    <name evidence="1" type="ORF">PBRASI_LOCUS2354</name>
</gene>
<sequence length="124" mass="14280">MCRKNQSVYQQQLEPHGNSRYCDIILTAPNTQSGEPGPTAVLELLAMSMETDLRRHYNHALEYAESLKICSAQNGKSLYIWDIWIAHFTCGDGATKKENCMWPTEERTFHEKQCGTLNGRQWRT</sequence>
<evidence type="ECO:0000313" key="2">
    <source>
        <dbReference type="Proteomes" id="UP000789739"/>
    </source>
</evidence>
<dbReference type="EMBL" id="CAJVPI010000180">
    <property type="protein sequence ID" value="CAG8495971.1"/>
    <property type="molecule type" value="Genomic_DNA"/>
</dbReference>
<organism evidence="1 2">
    <name type="scientific">Paraglomus brasilianum</name>
    <dbReference type="NCBI Taxonomy" id="144538"/>
    <lineage>
        <taxon>Eukaryota</taxon>
        <taxon>Fungi</taxon>
        <taxon>Fungi incertae sedis</taxon>
        <taxon>Mucoromycota</taxon>
        <taxon>Glomeromycotina</taxon>
        <taxon>Glomeromycetes</taxon>
        <taxon>Paraglomerales</taxon>
        <taxon>Paraglomeraceae</taxon>
        <taxon>Paraglomus</taxon>
    </lineage>
</organism>
<dbReference type="Proteomes" id="UP000789739">
    <property type="component" value="Unassembled WGS sequence"/>
</dbReference>
<accession>A0A9N8ZHK2</accession>
<keyword evidence="2" id="KW-1185">Reference proteome</keyword>